<dbReference type="PROSITE" id="PS00105">
    <property type="entry name" value="AA_TRANSFER_CLASS_1"/>
    <property type="match status" value="1"/>
</dbReference>
<evidence type="ECO:0000256" key="5">
    <source>
        <dbReference type="ARBA" id="ARBA00022679"/>
    </source>
</evidence>
<dbReference type="Gene3D" id="3.90.1150.10">
    <property type="entry name" value="Aspartate Aminotransferase, domain 1"/>
    <property type="match status" value="1"/>
</dbReference>
<dbReference type="STRING" id="1300350.Z948_986"/>
<sequence>MSFAKADRIASIALSEIVQLSEAAAAKRAAGEDVLSLGTGEPDFPTPPHVIAAANQAALKGETRYPPTAGTPALRAAIAEVAGTAPANVIVSTGAKQVIANAFAASLNQGDEVILPTPFWTSYRDVIGMFGGTATIVETNAKARFKLSPDALEAAITPRTKWLLLNSPSNPSGMIYTPEELAALGKVLERHPHVWVMADEIYEHISYIPFTSFTKAVPALAARSLIVNGVSKAHSMTGWRIGWGIGPQDLIDAMTTVQGQITSGASSVSQAAALAALTGPQDHLATRCALFQKRRDKVFSAINAIDGLSAILPDGAFYLFACCAQILGPNDTDADFCAHVLAASGLVVVPGRAFGMPGHFRLSYAYSDAELDDAMTRLAQAAQTYVSKDISRV</sequence>
<dbReference type="InterPro" id="IPR015424">
    <property type="entry name" value="PyrdxlP-dep_Trfase"/>
</dbReference>
<dbReference type="EMBL" id="JAMC01000012">
    <property type="protein sequence ID" value="KEJ87875.1"/>
    <property type="molecule type" value="Genomic_DNA"/>
</dbReference>
<dbReference type="EC" id="2.6.1.-" evidence="8"/>
<dbReference type="PANTHER" id="PTHR46383:SF1">
    <property type="entry name" value="ASPARTATE AMINOTRANSFERASE"/>
    <property type="match status" value="1"/>
</dbReference>
<dbReference type="InterPro" id="IPR015421">
    <property type="entry name" value="PyrdxlP-dep_Trfase_major"/>
</dbReference>
<comment type="catalytic activity">
    <reaction evidence="7">
        <text>L-aspartate + 2-oxoglutarate = oxaloacetate + L-glutamate</text>
        <dbReference type="Rhea" id="RHEA:21824"/>
        <dbReference type="ChEBI" id="CHEBI:16452"/>
        <dbReference type="ChEBI" id="CHEBI:16810"/>
        <dbReference type="ChEBI" id="CHEBI:29985"/>
        <dbReference type="ChEBI" id="CHEBI:29991"/>
        <dbReference type="EC" id="2.6.1.1"/>
    </reaction>
</comment>
<keyword evidence="5 8" id="KW-0808">Transferase</keyword>
<dbReference type="GO" id="GO:0030170">
    <property type="term" value="F:pyridoxal phosphate binding"/>
    <property type="evidence" value="ECO:0007669"/>
    <property type="project" value="InterPro"/>
</dbReference>
<dbReference type="SUPFAM" id="SSF53383">
    <property type="entry name" value="PLP-dependent transferases"/>
    <property type="match status" value="1"/>
</dbReference>
<gene>
    <name evidence="10" type="ORF">DSW25_04455</name>
</gene>
<evidence type="ECO:0000256" key="2">
    <source>
        <dbReference type="ARBA" id="ARBA00007441"/>
    </source>
</evidence>
<dbReference type="Proteomes" id="UP000027734">
    <property type="component" value="Unassembled WGS sequence"/>
</dbReference>
<dbReference type="InterPro" id="IPR015422">
    <property type="entry name" value="PyrdxlP-dep_Trfase_small"/>
</dbReference>
<reference evidence="10 11" key="1">
    <citation type="submission" date="2014-01" db="EMBL/GenBank/DDBJ databases">
        <title>Sulfitobacter donghicola JCM 14565 Genome Sequencing.</title>
        <authorList>
            <person name="Lai Q."/>
            <person name="Hong Z."/>
        </authorList>
    </citation>
    <scope>NUCLEOTIDE SEQUENCE [LARGE SCALE GENOMIC DNA]</scope>
    <source>
        <strain evidence="10 11">JCM 14565</strain>
    </source>
</reference>
<dbReference type="Gene3D" id="3.40.640.10">
    <property type="entry name" value="Type I PLP-dependent aspartate aminotransferase-like (Major domain)"/>
    <property type="match status" value="1"/>
</dbReference>
<evidence type="ECO:0000256" key="1">
    <source>
        <dbReference type="ARBA" id="ARBA00001933"/>
    </source>
</evidence>
<dbReference type="RefSeq" id="WP_025058435.1">
    <property type="nucleotide sequence ID" value="NZ_JAMC01000012.1"/>
</dbReference>
<evidence type="ECO:0000313" key="10">
    <source>
        <dbReference type="EMBL" id="KEJ87875.1"/>
    </source>
</evidence>
<dbReference type="FunFam" id="3.40.640.10:FF:000033">
    <property type="entry name" value="Aspartate aminotransferase"/>
    <property type="match status" value="1"/>
</dbReference>
<evidence type="ECO:0000256" key="6">
    <source>
        <dbReference type="ARBA" id="ARBA00022898"/>
    </source>
</evidence>
<evidence type="ECO:0000256" key="8">
    <source>
        <dbReference type="RuleBase" id="RU000481"/>
    </source>
</evidence>
<dbReference type="InterPro" id="IPR004839">
    <property type="entry name" value="Aminotransferase_I/II_large"/>
</dbReference>
<dbReference type="InterPro" id="IPR050596">
    <property type="entry name" value="AspAT/PAT-like"/>
</dbReference>
<protein>
    <recommendedName>
        <fullName evidence="8">Aminotransferase</fullName>
        <ecNumber evidence="8">2.6.1.-</ecNumber>
    </recommendedName>
</protein>
<evidence type="ECO:0000256" key="4">
    <source>
        <dbReference type="ARBA" id="ARBA00022576"/>
    </source>
</evidence>
<comment type="subunit">
    <text evidence="3">Homodimer.</text>
</comment>
<dbReference type="Pfam" id="PF00155">
    <property type="entry name" value="Aminotran_1_2"/>
    <property type="match status" value="1"/>
</dbReference>
<comment type="cofactor">
    <cofactor evidence="1 8">
        <name>pyridoxal 5'-phosphate</name>
        <dbReference type="ChEBI" id="CHEBI:597326"/>
    </cofactor>
</comment>
<proteinExistence type="inferred from homology"/>
<keyword evidence="4 8" id="KW-0032">Aminotransferase</keyword>
<evidence type="ECO:0000313" key="11">
    <source>
        <dbReference type="Proteomes" id="UP000027734"/>
    </source>
</evidence>
<dbReference type="PANTHER" id="PTHR46383">
    <property type="entry name" value="ASPARTATE AMINOTRANSFERASE"/>
    <property type="match status" value="1"/>
</dbReference>
<feature type="domain" description="Aminotransferase class I/classII large" evidence="9">
    <location>
        <begin position="33"/>
        <end position="378"/>
    </location>
</feature>
<keyword evidence="11" id="KW-1185">Reference proteome</keyword>
<evidence type="ECO:0000259" key="9">
    <source>
        <dbReference type="Pfam" id="PF00155"/>
    </source>
</evidence>
<dbReference type="OrthoDB" id="9763453at2"/>
<accession>A0A073IE79</accession>
<dbReference type="GO" id="GO:0006520">
    <property type="term" value="P:amino acid metabolic process"/>
    <property type="evidence" value="ECO:0007669"/>
    <property type="project" value="InterPro"/>
</dbReference>
<keyword evidence="6" id="KW-0663">Pyridoxal phosphate</keyword>
<name>A0A073IE79_9RHOB</name>
<comment type="caution">
    <text evidence="10">The sequence shown here is derived from an EMBL/GenBank/DDBJ whole genome shotgun (WGS) entry which is preliminary data.</text>
</comment>
<evidence type="ECO:0000256" key="7">
    <source>
        <dbReference type="ARBA" id="ARBA00049185"/>
    </source>
</evidence>
<dbReference type="AlphaFoldDB" id="A0A073IE79"/>
<dbReference type="CDD" id="cd00609">
    <property type="entry name" value="AAT_like"/>
    <property type="match status" value="1"/>
</dbReference>
<comment type="similarity">
    <text evidence="2 8">Belongs to the class-I pyridoxal-phosphate-dependent aminotransferase family.</text>
</comment>
<dbReference type="eggNOG" id="COG0436">
    <property type="taxonomic scope" value="Bacteria"/>
</dbReference>
<organism evidence="10 11">
    <name type="scientific">Sulfitobacter donghicola DSW-25 = KCTC 12864 = JCM 14565</name>
    <dbReference type="NCBI Taxonomy" id="1300350"/>
    <lineage>
        <taxon>Bacteria</taxon>
        <taxon>Pseudomonadati</taxon>
        <taxon>Pseudomonadota</taxon>
        <taxon>Alphaproteobacteria</taxon>
        <taxon>Rhodobacterales</taxon>
        <taxon>Roseobacteraceae</taxon>
        <taxon>Sulfitobacter</taxon>
    </lineage>
</organism>
<dbReference type="GO" id="GO:0004069">
    <property type="term" value="F:L-aspartate:2-oxoglutarate aminotransferase activity"/>
    <property type="evidence" value="ECO:0007669"/>
    <property type="project" value="UniProtKB-EC"/>
</dbReference>
<dbReference type="InterPro" id="IPR004838">
    <property type="entry name" value="NHTrfase_class1_PyrdxlP-BS"/>
</dbReference>
<evidence type="ECO:0000256" key="3">
    <source>
        <dbReference type="ARBA" id="ARBA00011738"/>
    </source>
</evidence>